<gene>
    <name evidence="2" type="ORF">JTE90_017391</name>
</gene>
<feature type="transmembrane region" description="Helical" evidence="1">
    <location>
        <begin position="322"/>
        <end position="341"/>
    </location>
</feature>
<feature type="transmembrane region" description="Helical" evidence="1">
    <location>
        <begin position="21"/>
        <end position="40"/>
    </location>
</feature>
<reference evidence="2 3" key="1">
    <citation type="journal article" date="2022" name="Nat. Ecol. Evol.">
        <title>A masculinizing supergene underlies an exaggerated male reproductive morph in a spider.</title>
        <authorList>
            <person name="Hendrickx F."/>
            <person name="De Corte Z."/>
            <person name="Sonet G."/>
            <person name="Van Belleghem S.M."/>
            <person name="Kostlbacher S."/>
            <person name="Vangestel C."/>
        </authorList>
    </citation>
    <scope>NUCLEOTIDE SEQUENCE [LARGE SCALE GENOMIC DNA]</scope>
    <source>
        <strain evidence="2">W744_W776</strain>
    </source>
</reference>
<evidence type="ECO:0008006" key="4">
    <source>
        <dbReference type="Google" id="ProtNLM"/>
    </source>
</evidence>
<accession>A0AAV6TW40</accession>
<keyword evidence="1" id="KW-0812">Transmembrane</keyword>
<feature type="transmembrane region" description="Helical" evidence="1">
    <location>
        <begin position="252"/>
        <end position="275"/>
    </location>
</feature>
<keyword evidence="1" id="KW-1133">Transmembrane helix</keyword>
<feature type="transmembrane region" description="Helical" evidence="1">
    <location>
        <begin position="92"/>
        <end position="115"/>
    </location>
</feature>
<evidence type="ECO:0000313" key="3">
    <source>
        <dbReference type="Proteomes" id="UP000827092"/>
    </source>
</evidence>
<feature type="transmembrane region" description="Helical" evidence="1">
    <location>
        <begin position="46"/>
        <end position="65"/>
    </location>
</feature>
<comment type="caution">
    <text evidence="2">The sequence shown here is derived from an EMBL/GenBank/DDBJ whole genome shotgun (WGS) entry which is preliminary data.</text>
</comment>
<name>A0AAV6TW40_9ARAC</name>
<dbReference type="EMBL" id="JAFNEN010000966">
    <property type="protein sequence ID" value="KAG8175670.1"/>
    <property type="molecule type" value="Genomic_DNA"/>
</dbReference>
<feature type="transmembrane region" description="Helical" evidence="1">
    <location>
        <begin position="209"/>
        <end position="232"/>
    </location>
</feature>
<evidence type="ECO:0000256" key="1">
    <source>
        <dbReference type="SAM" id="Phobius"/>
    </source>
</evidence>
<dbReference type="Proteomes" id="UP000827092">
    <property type="component" value="Unassembled WGS sequence"/>
</dbReference>
<dbReference type="AlphaFoldDB" id="A0AAV6TW40"/>
<protein>
    <recommendedName>
        <fullName evidence="4">Gustatory receptor</fullName>
    </recommendedName>
</protein>
<organism evidence="2 3">
    <name type="scientific">Oedothorax gibbosus</name>
    <dbReference type="NCBI Taxonomy" id="931172"/>
    <lineage>
        <taxon>Eukaryota</taxon>
        <taxon>Metazoa</taxon>
        <taxon>Ecdysozoa</taxon>
        <taxon>Arthropoda</taxon>
        <taxon>Chelicerata</taxon>
        <taxon>Arachnida</taxon>
        <taxon>Araneae</taxon>
        <taxon>Araneomorphae</taxon>
        <taxon>Entelegynae</taxon>
        <taxon>Araneoidea</taxon>
        <taxon>Linyphiidae</taxon>
        <taxon>Erigoninae</taxon>
        <taxon>Oedothorax</taxon>
    </lineage>
</organism>
<keyword evidence="3" id="KW-1185">Reference proteome</keyword>
<proteinExistence type="predicted"/>
<sequence>MSAVVPTAGKTNNILLKYSAILLNTAILVFHAYDSAYLLYGIKLKSFGITFMLANSITFMHRYFLGRRFYSLKRIANIMSNFDIQENNRSKLVILIWIVLSTLHQVLMLGSNMYYGRNNPHVRSLFGLKPEDSLLNDSIVFFYYFHHAILMTLPISVFAIFYTVVCHHLRSVLKQFPSRNLTGGFIDYKKVLQSLNELHMTVESLDDELSIFVLFLTMHASYVVMLVVYFVLNHNDYFTSCWSCIDRLLRFLQIADSSVLFAAMVVAASLIAEAYKELRATVRRSIASLDMEFSLKQQKFLMCTEKEANLTMYKVMEIKRGFLLVVLGGVVTYMILFDNILNINDFFKRLHRSSRSVVVKTLVEFEDVKDYIWKDLQVIPIFKMQNTVDS</sequence>
<feature type="transmembrane region" description="Helical" evidence="1">
    <location>
        <begin position="141"/>
        <end position="165"/>
    </location>
</feature>
<keyword evidence="1" id="KW-0472">Membrane</keyword>
<evidence type="ECO:0000313" key="2">
    <source>
        <dbReference type="EMBL" id="KAG8175670.1"/>
    </source>
</evidence>